<name>A0A9X1XQB8_9VIBR</name>
<evidence type="ECO:0000259" key="2">
    <source>
        <dbReference type="Pfam" id="PF06812"/>
    </source>
</evidence>
<dbReference type="InterPro" id="IPR010657">
    <property type="entry name" value="ImpA_N"/>
</dbReference>
<feature type="compositionally biased region" description="Low complexity" evidence="1">
    <location>
        <begin position="447"/>
        <end position="456"/>
    </location>
</feature>
<feature type="compositionally biased region" description="Polar residues" evidence="1">
    <location>
        <begin position="437"/>
        <end position="446"/>
    </location>
</feature>
<feature type="domain" description="ImpA N-terminal" evidence="2">
    <location>
        <begin position="8"/>
        <end position="153"/>
    </location>
</feature>
<accession>A0A9X1XQB8</accession>
<evidence type="ECO:0000256" key="1">
    <source>
        <dbReference type="SAM" id="MobiDB-lite"/>
    </source>
</evidence>
<dbReference type="RefSeq" id="WP_248010242.1">
    <property type="nucleotide sequence ID" value="NZ_JAJHVV010000012.1"/>
</dbReference>
<evidence type="ECO:0000313" key="4">
    <source>
        <dbReference type="Proteomes" id="UP001139559"/>
    </source>
</evidence>
<organism evidence="3 4">
    <name type="scientific">Vibrio amylolyticus</name>
    <dbReference type="NCBI Taxonomy" id="2847292"/>
    <lineage>
        <taxon>Bacteria</taxon>
        <taxon>Pseudomonadati</taxon>
        <taxon>Pseudomonadota</taxon>
        <taxon>Gammaproteobacteria</taxon>
        <taxon>Vibrionales</taxon>
        <taxon>Vibrionaceae</taxon>
        <taxon>Vibrio</taxon>
    </lineage>
</organism>
<feature type="region of interest" description="Disordered" evidence="1">
    <location>
        <begin position="303"/>
        <end position="322"/>
    </location>
</feature>
<feature type="compositionally biased region" description="Low complexity" evidence="1">
    <location>
        <begin position="417"/>
        <end position="436"/>
    </location>
</feature>
<dbReference type="PANTHER" id="PTHR37951">
    <property type="entry name" value="CYTOPLASMIC PROTEIN-RELATED"/>
    <property type="match status" value="1"/>
</dbReference>
<feature type="compositionally biased region" description="Polar residues" evidence="1">
    <location>
        <begin position="457"/>
        <end position="472"/>
    </location>
</feature>
<feature type="region of interest" description="Disordered" evidence="1">
    <location>
        <begin position="413"/>
        <end position="472"/>
    </location>
</feature>
<comment type="caution">
    <text evidence="3">The sequence shown here is derived from an EMBL/GenBank/DDBJ whole genome shotgun (WGS) entry which is preliminary data.</text>
</comment>
<dbReference type="Proteomes" id="UP001139559">
    <property type="component" value="Unassembled WGS sequence"/>
</dbReference>
<dbReference type="PANTHER" id="PTHR37951:SF1">
    <property type="entry name" value="TYPE VI SECRETION SYSTEM COMPONENT TSSA1"/>
    <property type="match status" value="1"/>
</dbReference>
<protein>
    <submittedName>
        <fullName evidence="3">Type VI secretion system ImpA family N-terminal domain-containing protein</fullName>
    </submittedName>
</protein>
<proteinExistence type="predicted"/>
<gene>
    <name evidence="3" type="ORF">KP803_17960</name>
</gene>
<dbReference type="EMBL" id="JAJHVV010000012">
    <property type="protein sequence ID" value="MCK6265165.1"/>
    <property type="molecule type" value="Genomic_DNA"/>
</dbReference>
<sequence>MVDVNSLLTPISDDKPCGTYLKLDRSAYRGLRNAYNTAQSSFRQLIETPEASSNQELLETNDTNWETLRTVTQDALEQQTKDLEILGWYIASQLFSRDPFNNFASAIEAMHGLLERHWGELNPMLPEGKRKAAEGPEGDKELAEFRLKPLLQLVGESPDSTAVFMPLQLLPLVGEISFFDYLTAERSGSLAEVKQSASSQFNSNVQETLNALSNAYQNLSQSEDVIAAHCKELGVTPISFKFIKANIADFINAIKFLVSDTFSAWPLDDHFAIAAAPVVQAHSQETVSSRVENRIEPSIGISEENNSINSTLQQSAPTTDAPAPISIENNSASIISAQGAVTNRDQAFHELRKISDYFKQAEPHSPISFLLERAIRWGYLSLPELLEEMVGKDTQMLQQINQLTGMDNLSQTDLAKKSSSSTNTALTSSGSSLSSNDPSDNFNVSDTATTATRTETGQQPSQDSGAVTSFEW</sequence>
<dbReference type="Pfam" id="PF06812">
    <property type="entry name" value="ImpA_N"/>
    <property type="match status" value="1"/>
</dbReference>
<evidence type="ECO:0000313" key="3">
    <source>
        <dbReference type="EMBL" id="MCK6265165.1"/>
    </source>
</evidence>
<dbReference type="AlphaFoldDB" id="A0A9X1XQB8"/>
<feature type="compositionally biased region" description="Polar residues" evidence="1">
    <location>
        <begin position="303"/>
        <end position="318"/>
    </location>
</feature>
<dbReference type="InterPro" id="IPR017740">
    <property type="entry name" value="TssA-like"/>
</dbReference>
<reference evidence="3" key="1">
    <citation type="submission" date="2021-11" db="EMBL/GenBank/DDBJ databases">
        <title>Vibrio ZSDE26 sp. nov. and Vibrio ZSDZ34 sp. nov., isolated from coastal seawater in Qingdao.</title>
        <authorList>
            <person name="Zhang P."/>
        </authorList>
    </citation>
    <scope>NUCLEOTIDE SEQUENCE</scope>
    <source>
        <strain evidence="3">ZSDE26</strain>
    </source>
</reference>
<keyword evidence="4" id="KW-1185">Reference proteome</keyword>